<feature type="compositionally biased region" description="Low complexity" evidence="2">
    <location>
        <begin position="182"/>
        <end position="196"/>
    </location>
</feature>
<dbReference type="PROSITE" id="PS50102">
    <property type="entry name" value="RRM"/>
    <property type="match status" value="1"/>
</dbReference>
<evidence type="ECO:0000313" key="5">
    <source>
        <dbReference type="Proteomes" id="UP000324800"/>
    </source>
</evidence>
<dbReference type="SUPFAM" id="SSF54928">
    <property type="entry name" value="RNA-binding domain, RBD"/>
    <property type="match status" value="1"/>
</dbReference>
<feature type="compositionally biased region" description="Polar residues" evidence="2">
    <location>
        <begin position="321"/>
        <end position="335"/>
    </location>
</feature>
<gene>
    <name evidence="4" type="ORF">EZS28_023603</name>
</gene>
<keyword evidence="1" id="KW-0694">RNA-binding</keyword>
<dbReference type="AlphaFoldDB" id="A0A5J4VEJ5"/>
<dbReference type="CDD" id="cd00590">
    <property type="entry name" value="RRM_SF"/>
    <property type="match status" value="1"/>
</dbReference>
<feature type="region of interest" description="Disordered" evidence="2">
    <location>
        <begin position="271"/>
        <end position="335"/>
    </location>
</feature>
<dbReference type="InterPro" id="IPR012677">
    <property type="entry name" value="Nucleotide-bd_a/b_plait_sf"/>
</dbReference>
<evidence type="ECO:0000313" key="4">
    <source>
        <dbReference type="EMBL" id="KAA6380869.1"/>
    </source>
</evidence>
<feature type="region of interest" description="Disordered" evidence="2">
    <location>
        <begin position="93"/>
        <end position="246"/>
    </location>
</feature>
<feature type="compositionally biased region" description="Low complexity" evidence="2">
    <location>
        <begin position="278"/>
        <end position="291"/>
    </location>
</feature>
<feature type="domain" description="RRM" evidence="3">
    <location>
        <begin position="10"/>
        <end position="87"/>
    </location>
</feature>
<proteinExistence type="predicted"/>
<accession>A0A5J4VEJ5</accession>
<dbReference type="EMBL" id="SNRW01007671">
    <property type="protein sequence ID" value="KAA6380869.1"/>
    <property type="molecule type" value="Genomic_DNA"/>
</dbReference>
<evidence type="ECO:0000259" key="3">
    <source>
        <dbReference type="PROSITE" id="PS50102"/>
    </source>
</evidence>
<feature type="compositionally biased region" description="Basic and acidic residues" evidence="2">
    <location>
        <begin position="161"/>
        <end position="172"/>
    </location>
</feature>
<evidence type="ECO:0000256" key="1">
    <source>
        <dbReference type="PROSITE-ProRule" id="PRU00176"/>
    </source>
</evidence>
<evidence type="ECO:0000256" key="2">
    <source>
        <dbReference type="SAM" id="MobiDB-lite"/>
    </source>
</evidence>
<reference evidence="4 5" key="1">
    <citation type="submission" date="2019-03" db="EMBL/GenBank/DDBJ databases">
        <title>Single cell metagenomics reveals metabolic interactions within the superorganism composed of flagellate Streblomastix strix and complex community of Bacteroidetes bacteria on its surface.</title>
        <authorList>
            <person name="Treitli S.C."/>
            <person name="Kolisko M."/>
            <person name="Husnik F."/>
            <person name="Keeling P."/>
            <person name="Hampl V."/>
        </authorList>
    </citation>
    <scope>NUCLEOTIDE SEQUENCE [LARGE SCALE GENOMIC DNA]</scope>
    <source>
        <strain evidence="4">ST1C</strain>
    </source>
</reference>
<comment type="caution">
    <text evidence="4">The sequence shown here is derived from an EMBL/GenBank/DDBJ whole genome shotgun (WGS) entry which is preliminary data.</text>
</comment>
<dbReference type="InterPro" id="IPR035979">
    <property type="entry name" value="RBD_domain_sf"/>
</dbReference>
<protein>
    <recommendedName>
        <fullName evidence="3">RRM domain-containing protein</fullName>
    </recommendedName>
</protein>
<dbReference type="InterPro" id="IPR000504">
    <property type="entry name" value="RRM_dom"/>
</dbReference>
<dbReference type="Gene3D" id="3.30.70.330">
    <property type="match status" value="1"/>
</dbReference>
<dbReference type="Pfam" id="PF00076">
    <property type="entry name" value="RRM_1"/>
    <property type="match status" value="1"/>
</dbReference>
<dbReference type="Proteomes" id="UP000324800">
    <property type="component" value="Unassembled WGS sequence"/>
</dbReference>
<feature type="compositionally biased region" description="Polar residues" evidence="2">
    <location>
        <begin position="109"/>
        <end position="126"/>
    </location>
</feature>
<organism evidence="4 5">
    <name type="scientific">Streblomastix strix</name>
    <dbReference type="NCBI Taxonomy" id="222440"/>
    <lineage>
        <taxon>Eukaryota</taxon>
        <taxon>Metamonada</taxon>
        <taxon>Preaxostyla</taxon>
        <taxon>Oxymonadida</taxon>
        <taxon>Streblomastigidae</taxon>
        <taxon>Streblomastix</taxon>
    </lineage>
</organism>
<dbReference type="SMART" id="SM00360">
    <property type="entry name" value="RRM"/>
    <property type="match status" value="1"/>
</dbReference>
<name>A0A5J4VEJ5_9EUKA</name>
<dbReference type="GO" id="GO:0003723">
    <property type="term" value="F:RNA binding"/>
    <property type="evidence" value="ECO:0007669"/>
    <property type="project" value="UniProtKB-UniRule"/>
</dbReference>
<sequence>MSVLEQPQGFALLVQDVPKLLSKANIIEYFSQYGQVKNINLKPVQGESLLRDVVVFFFNKEDLDKVLNNGHEQELLGQKIKLKLVKVSPIQRKVSPPSTGQVYLEGNKQKSPSPKPNTKQSAQQPHQSKEIIKSPPIPNNQQQILSPPIPKAKIKSPPPQQKEKEKEREDNQKINPQQKIRQGSPSKQKKSQSPPSVQLGINRDKNKGTIIYENNQKLLIKKDSPPPNKKQIEIPASIPKANNISPYAPSKFREEIIIIEEDGTSYQQFNLRRQSPPKSAQGLKQQQLLAKPKQKPKQSPPATPDGKKTNLIRNAVGQPKKQIQQPYRTTANPSK</sequence>